<organism evidence="4 5">
    <name type="scientific">Rotaria socialis</name>
    <dbReference type="NCBI Taxonomy" id="392032"/>
    <lineage>
        <taxon>Eukaryota</taxon>
        <taxon>Metazoa</taxon>
        <taxon>Spiralia</taxon>
        <taxon>Gnathifera</taxon>
        <taxon>Rotifera</taxon>
        <taxon>Eurotatoria</taxon>
        <taxon>Bdelloidea</taxon>
        <taxon>Philodinida</taxon>
        <taxon>Philodinidae</taxon>
        <taxon>Rotaria</taxon>
    </lineage>
</organism>
<proteinExistence type="predicted"/>
<dbReference type="EMBL" id="CAJNYD010003192">
    <property type="protein sequence ID" value="CAF3483584.1"/>
    <property type="molecule type" value="Genomic_DNA"/>
</dbReference>
<gene>
    <name evidence="4" type="ORF">GRG538_LOCUS31077</name>
    <name evidence="3" type="ORF">LUA448_LOCUS24176</name>
</gene>
<dbReference type="InterPro" id="IPR054583">
    <property type="entry name" value="Beta-prop_AUDH"/>
</dbReference>
<dbReference type="Pfam" id="PF22301">
    <property type="entry name" value="AUDH_beta_propeller"/>
    <property type="match status" value="1"/>
</dbReference>
<sequence>MDILLTSRLMLLLLTLLLIMVTAFGQLTSDYGSYSPTFEKKLIESDRKDGYCVQAFQVDDRTPIGLVAFGLTAGEINLYQNPSTTIEPQKGTLIQKLDTPVGMDKADITGNGYQDIVVCFQYGRTHLDTDPDGGKLVWLENPGENIDKKLWTQHYIGRSISMHRVNVGHFTQTERWEIIGLPVLSKPFDELSPTPVLLFRQPDNVLNATEWPYEIIDQKYFHVIHEVTVFKGDQLDNILVASREGITWVYFNQKLKQWRIERIGDGEQGLREETGIYGSGAVAVGRTGKDSVSYIVATEPFHGNMVAVYVKTMNNVLKEIQWKRYVLDVYGHPEGEGPLHHVICADFDKDGDDEFLIALRGPSPTQGVYYYKPIDLSRGVFSKWKVSDDSAARITFADFDYDGLLDFATISYNVPRYYEAENASINIFYNRFVRISDLLP</sequence>
<keyword evidence="1" id="KW-0732">Signal</keyword>
<feature type="signal peptide" evidence="1">
    <location>
        <begin position="1"/>
        <end position="25"/>
    </location>
</feature>
<dbReference type="SUPFAM" id="SSF69318">
    <property type="entry name" value="Integrin alpha N-terminal domain"/>
    <property type="match status" value="1"/>
</dbReference>
<reference evidence="4" key="1">
    <citation type="submission" date="2021-02" db="EMBL/GenBank/DDBJ databases">
        <authorList>
            <person name="Nowell W R."/>
        </authorList>
    </citation>
    <scope>NUCLEOTIDE SEQUENCE</scope>
</reference>
<protein>
    <recommendedName>
        <fullName evidence="2">Aldos-2-ulose dehydratase beta-propeller domain-containing protein</fullName>
    </recommendedName>
</protein>
<dbReference type="InterPro" id="IPR028994">
    <property type="entry name" value="Integrin_alpha_N"/>
</dbReference>
<evidence type="ECO:0000256" key="1">
    <source>
        <dbReference type="SAM" id="SignalP"/>
    </source>
</evidence>
<evidence type="ECO:0000313" key="5">
    <source>
        <dbReference type="Proteomes" id="UP000663872"/>
    </source>
</evidence>
<accession>A0A818Y1S0</accession>
<dbReference type="Proteomes" id="UP000663872">
    <property type="component" value="Unassembled WGS sequence"/>
</dbReference>
<comment type="caution">
    <text evidence="4">The sequence shown here is derived from an EMBL/GenBank/DDBJ whole genome shotgun (WGS) entry which is preliminary data.</text>
</comment>
<dbReference type="Proteomes" id="UP000663833">
    <property type="component" value="Unassembled WGS sequence"/>
</dbReference>
<evidence type="ECO:0000313" key="4">
    <source>
        <dbReference type="EMBL" id="CAF3745151.1"/>
    </source>
</evidence>
<feature type="chain" id="PRO_5036234521" description="Aldos-2-ulose dehydratase beta-propeller domain-containing protein" evidence="1">
    <location>
        <begin position="26"/>
        <end position="440"/>
    </location>
</feature>
<feature type="domain" description="Aldos-2-ulose dehydratase beta-propeller" evidence="2">
    <location>
        <begin position="133"/>
        <end position="311"/>
    </location>
</feature>
<evidence type="ECO:0000259" key="2">
    <source>
        <dbReference type="Pfam" id="PF22301"/>
    </source>
</evidence>
<name>A0A818Y1S0_9BILA</name>
<dbReference type="EMBL" id="CAJNYT010005460">
    <property type="protein sequence ID" value="CAF3745151.1"/>
    <property type="molecule type" value="Genomic_DNA"/>
</dbReference>
<dbReference type="Gene3D" id="2.130.10.130">
    <property type="entry name" value="Integrin alpha, N-terminal"/>
    <property type="match status" value="1"/>
</dbReference>
<evidence type="ECO:0000313" key="3">
    <source>
        <dbReference type="EMBL" id="CAF3483584.1"/>
    </source>
</evidence>
<dbReference type="AlphaFoldDB" id="A0A818Y1S0"/>